<reference evidence="2 3" key="1">
    <citation type="submission" date="2019-12" db="EMBL/GenBank/DDBJ databases">
        <title>Defluviitalea raffinosedens, isolated from a biogas fermenter, genome sequencing and characterization.</title>
        <authorList>
            <person name="Rettenmaier R."/>
            <person name="Schneider M."/>
            <person name="Neuhaus K."/>
            <person name="Liebl W."/>
            <person name="Zverlov V."/>
        </authorList>
    </citation>
    <scope>NUCLEOTIDE SEQUENCE [LARGE SCALE GENOMIC DNA]</scope>
    <source>
        <strain evidence="2 3">249c-K6</strain>
    </source>
</reference>
<evidence type="ECO:0000313" key="2">
    <source>
        <dbReference type="EMBL" id="KAE9634462.1"/>
    </source>
</evidence>
<dbReference type="Proteomes" id="UP000483018">
    <property type="component" value="Unassembled WGS sequence"/>
</dbReference>
<accession>A0A7C8LHZ5</accession>
<sequence>MSCFLKRRDQSLILVDYNIRNGLYYQIFRKDQPSRPNLLLSNGTHEYTAFLDEKNNFHVIAKNTRNQIIHFKETSTKITKEILLDDPNNTFNIDNLYAISVRDQIHLFYYADHPSTKTPELIYHLVNEPLITPRPIATLYSRNINYDCMRSNSELYLAVIMKNDDSYNIEIKRFKNFKDLTFETFTPVSSQFPIIYCKICIDQNEIMHLVYVQEQYGKYQLIHKSYHHEWSDEKILYSCGYPIKPVIFIYNDALWINWNENGNIYAILSADHGSSFSKSIHASIDDPDVSLHSYDADQDASYPLICNQLYGVTYPVPKFAVLHSLDMDGIHINMTPNTELKLYLNTIKNAINHSVSKSKLEEENENLKNEIIELTQVQRDITNQYNELADLAKRIQDEGKKWRELYFKGKTEIDFYKKRVKQLEKSLSSNNQNTAIPESESQEESTVTKSEGNSGEASDISGKE</sequence>
<keyword evidence="3" id="KW-1185">Reference proteome</keyword>
<feature type="compositionally biased region" description="Polar residues" evidence="1">
    <location>
        <begin position="444"/>
        <end position="456"/>
    </location>
</feature>
<proteinExistence type="predicted"/>
<evidence type="ECO:0000256" key="1">
    <source>
        <dbReference type="SAM" id="MobiDB-lite"/>
    </source>
</evidence>
<feature type="region of interest" description="Disordered" evidence="1">
    <location>
        <begin position="424"/>
        <end position="464"/>
    </location>
</feature>
<comment type="caution">
    <text evidence="2">The sequence shown here is derived from an EMBL/GenBank/DDBJ whole genome shotgun (WGS) entry which is preliminary data.</text>
</comment>
<dbReference type="RefSeq" id="WP_158740193.1">
    <property type="nucleotide sequence ID" value="NZ_WSLF01000005.1"/>
</dbReference>
<dbReference type="EMBL" id="WSLF01000005">
    <property type="protein sequence ID" value="KAE9634462.1"/>
    <property type="molecule type" value="Genomic_DNA"/>
</dbReference>
<gene>
    <name evidence="2" type="ORF">GND95_07255</name>
</gene>
<evidence type="ECO:0000313" key="3">
    <source>
        <dbReference type="Proteomes" id="UP000483018"/>
    </source>
</evidence>
<name>A0A7C8LHZ5_9FIRM</name>
<feature type="compositionally biased region" description="Polar residues" evidence="1">
    <location>
        <begin position="425"/>
        <end position="436"/>
    </location>
</feature>
<protein>
    <submittedName>
        <fullName evidence="2">Uncharacterized protein</fullName>
    </submittedName>
</protein>
<dbReference type="OrthoDB" id="2079718at2"/>
<organism evidence="2 3">
    <name type="scientific">Defluviitalea raffinosedens</name>
    <dbReference type="NCBI Taxonomy" id="1450156"/>
    <lineage>
        <taxon>Bacteria</taxon>
        <taxon>Bacillati</taxon>
        <taxon>Bacillota</taxon>
        <taxon>Clostridia</taxon>
        <taxon>Lachnospirales</taxon>
        <taxon>Defluviitaleaceae</taxon>
        <taxon>Defluviitalea</taxon>
    </lineage>
</organism>
<dbReference type="AlphaFoldDB" id="A0A7C8LHZ5"/>